<dbReference type="EMBL" id="MU005586">
    <property type="protein sequence ID" value="KAF2682882.1"/>
    <property type="molecule type" value="Genomic_DNA"/>
</dbReference>
<gene>
    <name evidence="2" type="ORF">K458DRAFT_56865</name>
</gene>
<evidence type="ECO:0000313" key="3">
    <source>
        <dbReference type="Proteomes" id="UP000799291"/>
    </source>
</evidence>
<reference evidence="2" key="1">
    <citation type="journal article" date="2020" name="Stud. Mycol.">
        <title>101 Dothideomycetes genomes: a test case for predicting lifestyles and emergence of pathogens.</title>
        <authorList>
            <person name="Haridas S."/>
            <person name="Albert R."/>
            <person name="Binder M."/>
            <person name="Bloem J."/>
            <person name="Labutti K."/>
            <person name="Salamov A."/>
            <person name="Andreopoulos B."/>
            <person name="Baker S."/>
            <person name="Barry K."/>
            <person name="Bills G."/>
            <person name="Bluhm B."/>
            <person name="Cannon C."/>
            <person name="Castanera R."/>
            <person name="Culley D."/>
            <person name="Daum C."/>
            <person name="Ezra D."/>
            <person name="Gonzalez J."/>
            <person name="Henrissat B."/>
            <person name="Kuo A."/>
            <person name="Liang C."/>
            <person name="Lipzen A."/>
            <person name="Lutzoni F."/>
            <person name="Magnuson J."/>
            <person name="Mondo S."/>
            <person name="Nolan M."/>
            <person name="Ohm R."/>
            <person name="Pangilinan J."/>
            <person name="Park H.-J."/>
            <person name="Ramirez L."/>
            <person name="Alfaro M."/>
            <person name="Sun H."/>
            <person name="Tritt A."/>
            <person name="Yoshinaga Y."/>
            <person name="Zwiers L.-H."/>
            <person name="Turgeon B."/>
            <person name="Goodwin S."/>
            <person name="Spatafora J."/>
            <person name="Crous P."/>
            <person name="Grigoriev I."/>
        </authorList>
    </citation>
    <scope>NUCLEOTIDE SEQUENCE</scope>
    <source>
        <strain evidence="2">CBS 122367</strain>
    </source>
</reference>
<proteinExistence type="predicted"/>
<sequence>MPMSMFPPVTRWSILSLRTRRSPAARQRTSGLLPATKPQSGRLSLFPSGPSPPRLNFYAGYDRRKDAPPPTLPWRGLAPQRLMSLEIPPSPPDRQDIGASATHCLTHDLVEGRLHALRPCLNSDYSASRTLFLRSRTLRQSAPLSRVTLRQDPLMMTRLVTCIMHNFRPRGLRMLRLS</sequence>
<dbReference type="Proteomes" id="UP000799291">
    <property type="component" value="Unassembled WGS sequence"/>
</dbReference>
<protein>
    <submittedName>
        <fullName evidence="2">Uncharacterized protein</fullName>
    </submittedName>
</protein>
<accession>A0A6G1IXA1</accession>
<dbReference type="AlphaFoldDB" id="A0A6G1IXA1"/>
<evidence type="ECO:0000256" key="1">
    <source>
        <dbReference type="SAM" id="MobiDB-lite"/>
    </source>
</evidence>
<organism evidence="2 3">
    <name type="scientific">Lentithecium fluviatile CBS 122367</name>
    <dbReference type="NCBI Taxonomy" id="1168545"/>
    <lineage>
        <taxon>Eukaryota</taxon>
        <taxon>Fungi</taxon>
        <taxon>Dikarya</taxon>
        <taxon>Ascomycota</taxon>
        <taxon>Pezizomycotina</taxon>
        <taxon>Dothideomycetes</taxon>
        <taxon>Pleosporomycetidae</taxon>
        <taxon>Pleosporales</taxon>
        <taxon>Massarineae</taxon>
        <taxon>Lentitheciaceae</taxon>
        <taxon>Lentithecium</taxon>
    </lineage>
</organism>
<evidence type="ECO:0000313" key="2">
    <source>
        <dbReference type="EMBL" id="KAF2682882.1"/>
    </source>
</evidence>
<keyword evidence="3" id="KW-1185">Reference proteome</keyword>
<feature type="region of interest" description="Disordered" evidence="1">
    <location>
        <begin position="20"/>
        <end position="48"/>
    </location>
</feature>
<name>A0A6G1IXA1_9PLEO</name>